<feature type="compositionally biased region" description="Basic and acidic residues" evidence="1">
    <location>
        <begin position="693"/>
        <end position="719"/>
    </location>
</feature>
<protein>
    <recommendedName>
        <fullName evidence="2">Doublecortin domain-containing protein</fullName>
    </recommendedName>
</protein>
<dbReference type="PANTHER" id="PTHR23004:SF11">
    <property type="entry name" value="PROTEIN RPI-1"/>
    <property type="match status" value="1"/>
</dbReference>
<evidence type="ECO:0000256" key="1">
    <source>
        <dbReference type="SAM" id="MobiDB-lite"/>
    </source>
</evidence>
<dbReference type="InterPro" id="IPR036572">
    <property type="entry name" value="Doublecortin_dom_sf"/>
</dbReference>
<feature type="compositionally biased region" description="Polar residues" evidence="1">
    <location>
        <begin position="746"/>
        <end position="757"/>
    </location>
</feature>
<dbReference type="Proteomes" id="UP000410492">
    <property type="component" value="Unassembled WGS sequence"/>
</dbReference>
<feature type="compositionally biased region" description="Basic and acidic residues" evidence="1">
    <location>
        <begin position="445"/>
        <end position="454"/>
    </location>
</feature>
<dbReference type="PROSITE" id="PS50309">
    <property type="entry name" value="DC"/>
    <property type="match status" value="1"/>
</dbReference>
<dbReference type="PANTHER" id="PTHR23004">
    <property type="entry name" value="DOUBLECORTIN DOMAIN CONTAINING 2"/>
    <property type="match status" value="1"/>
</dbReference>
<organism evidence="3 4">
    <name type="scientific">Callosobruchus maculatus</name>
    <name type="common">Southern cowpea weevil</name>
    <name type="synonym">Pulse bruchid</name>
    <dbReference type="NCBI Taxonomy" id="64391"/>
    <lineage>
        <taxon>Eukaryota</taxon>
        <taxon>Metazoa</taxon>
        <taxon>Ecdysozoa</taxon>
        <taxon>Arthropoda</taxon>
        <taxon>Hexapoda</taxon>
        <taxon>Insecta</taxon>
        <taxon>Pterygota</taxon>
        <taxon>Neoptera</taxon>
        <taxon>Endopterygota</taxon>
        <taxon>Coleoptera</taxon>
        <taxon>Polyphaga</taxon>
        <taxon>Cucujiformia</taxon>
        <taxon>Chrysomeloidea</taxon>
        <taxon>Chrysomelidae</taxon>
        <taxon>Bruchinae</taxon>
        <taxon>Bruchini</taxon>
        <taxon>Callosobruchus</taxon>
    </lineage>
</organism>
<feature type="region of interest" description="Disordered" evidence="1">
    <location>
        <begin position="746"/>
        <end position="784"/>
    </location>
</feature>
<evidence type="ECO:0000313" key="3">
    <source>
        <dbReference type="EMBL" id="VEN45428.1"/>
    </source>
</evidence>
<dbReference type="EMBL" id="CAACVG010007438">
    <property type="protein sequence ID" value="VEN45428.1"/>
    <property type="molecule type" value="Genomic_DNA"/>
</dbReference>
<proteinExistence type="predicted"/>
<dbReference type="GO" id="GO:0005815">
    <property type="term" value="C:microtubule organizing center"/>
    <property type="evidence" value="ECO:0007669"/>
    <property type="project" value="TreeGrafter"/>
</dbReference>
<sequence>MEGQPHKVSSKLAEPLYGRSKKIYVFENGDRYSKCFAPVINPKVLKTWRNILQYLTEKITPSFGAIEYLVNLKTMEKITCFEELEVDEKYVALGQNGQFVNMKYLTDEEQKIKLKKCRKKRFYMGELDPSKKYFFEETEKRGLTVVFVMTNGGGNHEPKKFVFSIQDLANWPKTLVHIGKAMDIDGLINLSTIFGDPIEESCQLQHGFLYVAVPYNQEFIACDYEQLFNGWSGPNDFKLKILPASNKGMVKFVLDVKPVESPPKKPDSPISSKLNVVGKHQSILRLSDIAIQENLVLPDTNVTLFEGAMERKRRHLRDSIVLMRSSFSKDQVAGMLARPDHLNECVANICGICDPKGTECPDCMDMCQNGVTSQRVSTDPCPGECETPCKKDLICCPVCSCIIKIPDARKKKVQCSKSCDYFQTHMESCPVCECDGSKHERECSEEAEESKGSVDTEDSLISPSSTRVIHSNLLASMVSDVNPASMFGIGQEKKSSSGKPSASEDSISGPNDPSHEEIEDVKDECAEECPTKGETGCTDCKCADSKGSAGCESPDSSRKDSDLSEEITVAPIEEPKAPATQCSDSCSHYRKHGTPCLICECGLEKTPSLRISSPTRHSDELKCDSNCEYFRKTGIQYPHCRCDELENILQLVLLEAQTIVCDREQSTDDTIEGSKRLSKDSTDPSLKKSSQKKSKDANRESSKELCRGSPDKGSKDSNDTSKQTKSKVKQKVDCASNKCGKKSKINKSNNPTACSCQSDKKPKAPPPKKRTEPGKDKKSCKKAMSIDSLETEDVAKKRLDPKTKKCAKRKNIEPVETNINRTTECSANIRSFKLSVQCKTMKLSDRNIGATCHSKQSTNKCSSNKALDRISESSSKTTNTTSETEMGCGCDERDSGGKTSCPIIYEAPSSCEVKEELLQQLTHIAVGIEDQHCCSTKIETQIAVVSQSCKTTSPTNSNVIECSGSCGVGEKELEGSSKQNEVSSPCSAGQDGGKEQPKATATPPSSPCSPSSPSSCTTEEDNVEEIIDNTIRENVEEEVEEDVEEEVEEKVEKCVENDQVCGGCLSPTCQCPGRLGDFCDCDTSVDDEPAKYILICDSTCDFLKRTGNSCRVGVGECESCNEEGDENRQVKTCEKSIEADLREVTSVDHETQVGESCVCVNHEPYSTEVCMRNVCYDYCCEEILSDISEDSLESCCVLKAVKEEVRLIKKARCLSIEDVYKASRDKKCRPKEKCCFPLNDVQGIRIKNKMDVNFYGGSGAKHHYSKTKKYKSCPGSYFTFVSEPSTGESDRLSSEGAEM</sequence>
<dbReference type="GO" id="GO:0035556">
    <property type="term" value="P:intracellular signal transduction"/>
    <property type="evidence" value="ECO:0007669"/>
    <property type="project" value="InterPro"/>
</dbReference>
<accession>A0A653CC11</accession>
<dbReference type="SMART" id="SM00537">
    <property type="entry name" value="DCX"/>
    <property type="match status" value="1"/>
</dbReference>
<feature type="region of interest" description="Disordered" evidence="1">
    <location>
        <begin position="487"/>
        <end position="522"/>
    </location>
</feature>
<feature type="compositionally biased region" description="Polar residues" evidence="1">
    <location>
        <begin position="497"/>
        <end position="511"/>
    </location>
</feature>
<dbReference type="SUPFAM" id="SSF89837">
    <property type="entry name" value="Doublecortin (DC)"/>
    <property type="match status" value="1"/>
</dbReference>
<feature type="region of interest" description="Disordered" evidence="1">
    <location>
        <begin position="670"/>
        <end position="729"/>
    </location>
</feature>
<gene>
    <name evidence="3" type="ORF">CALMAC_LOCUS7886</name>
</gene>
<feature type="region of interest" description="Disordered" evidence="1">
    <location>
        <begin position="544"/>
        <end position="564"/>
    </location>
</feature>
<reference evidence="3 4" key="1">
    <citation type="submission" date="2019-01" db="EMBL/GenBank/DDBJ databases">
        <authorList>
            <person name="Sayadi A."/>
        </authorList>
    </citation>
    <scope>NUCLEOTIDE SEQUENCE [LARGE SCALE GENOMIC DNA]</scope>
</reference>
<feature type="domain" description="Doublecortin" evidence="2">
    <location>
        <begin position="21"/>
        <end position="105"/>
    </location>
</feature>
<evidence type="ECO:0000313" key="4">
    <source>
        <dbReference type="Proteomes" id="UP000410492"/>
    </source>
</evidence>
<feature type="compositionally biased region" description="Basic and acidic residues" evidence="1">
    <location>
        <begin position="670"/>
        <end position="686"/>
    </location>
</feature>
<dbReference type="InterPro" id="IPR003533">
    <property type="entry name" value="Doublecortin_dom"/>
</dbReference>
<feature type="region of interest" description="Disordered" evidence="1">
    <location>
        <begin position="445"/>
        <end position="464"/>
    </location>
</feature>
<dbReference type="Gene3D" id="3.10.20.230">
    <property type="entry name" value="Doublecortin domain"/>
    <property type="match status" value="1"/>
</dbReference>
<evidence type="ECO:0000259" key="2">
    <source>
        <dbReference type="PROSITE" id="PS50309"/>
    </source>
</evidence>
<feature type="compositionally biased region" description="Polar residues" evidence="1">
    <location>
        <begin position="976"/>
        <end position="987"/>
    </location>
</feature>
<feature type="region of interest" description="Disordered" evidence="1">
    <location>
        <begin position="973"/>
        <end position="1021"/>
    </location>
</feature>
<dbReference type="GO" id="GO:0005874">
    <property type="term" value="C:microtubule"/>
    <property type="evidence" value="ECO:0007669"/>
    <property type="project" value="TreeGrafter"/>
</dbReference>
<dbReference type="Pfam" id="PF03607">
    <property type="entry name" value="DCX"/>
    <property type="match status" value="1"/>
</dbReference>
<dbReference type="OrthoDB" id="1738954at2759"/>
<name>A0A653CC11_CALMS</name>
<keyword evidence="4" id="KW-1185">Reference proteome</keyword>